<keyword evidence="2 5" id="KW-0808">Transferase</keyword>
<accession>A0ABT7HI39</accession>
<dbReference type="SUPFAM" id="SSF53901">
    <property type="entry name" value="Thiolase-like"/>
    <property type="match status" value="2"/>
</dbReference>
<dbReference type="CDD" id="cd00827">
    <property type="entry name" value="init_cond_enzymes"/>
    <property type="match status" value="1"/>
</dbReference>
<evidence type="ECO:0000313" key="6">
    <source>
        <dbReference type="Proteomes" id="UP001225134"/>
    </source>
</evidence>
<dbReference type="InterPro" id="IPR013746">
    <property type="entry name" value="HMG_CoA_synt_C_dom"/>
</dbReference>
<comment type="caution">
    <text evidence="5">The sequence shown here is derived from an EMBL/GenBank/DDBJ whole genome shotgun (WGS) entry which is preliminary data.</text>
</comment>
<evidence type="ECO:0000313" key="5">
    <source>
        <dbReference type="EMBL" id="MDK9580183.1"/>
    </source>
</evidence>
<dbReference type="EC" id="2.3.3.10" evidence="5"/>
<evidence type="ECO:0000259" key="4">
    <source>
        <dbReference type="Pfam" id="PF08540"/>
    </source>
</evidence>
<dbReference type="GO" id="GO:0004421">
    <property type="term" value="F:hydroxymethylglutaryl-CoA synthase activity"/>
    <property type="evidence" value="ECO:0007669"/>
    <property type="project" value="UniProtKB-EC"/>
</dbReference>
<dbReference type="PANTHER" id="PTHR43323">
    <property type="entry name" value="3-HYDROXY-3-METHYLGLUTARYL COENZYME A SYNTHASE"/>
    <property type="match status" value="1"/>
</dbReference>
<dbReference type="InterPro" id="IPR013528">
    <property type="entry name" value="HMG_CoA_synth_N"/>
</dbReference>
<keyword evidence="6" id="KW-1185">Reference proteome</keyword>
<evidence type="ECO:0000256" key="2">
    <source>
        <dbReference type="ARBA" id="ARBA00022679"/>
    </source>
</evidence>
<keyword evidence="5" id="KW-0012">Acyltransferase</keyword>
<dbReference type="Pfam" id="PF08540">
    <property type="entry name" value="HMG_CoA_synt_C"/>
    <property type="match status" value="1"/>
</dbReference>
<dbReference type="EMBL" id="JASSPP010000001">
    <property type="protein sequence ID" value="MDK9580183.1"/>
    <property type="molecule type" value="Genomic_DNA"/>
</dbReference>
<feature type="domain" description="Hydroxymethylglutaryl-coenzyme A synthase C-terminal" evidence="4">
    <location>
        <begin position="240"/>
        <end position="319"/>
    </location>
</feature>
<dbReference type="InterPro" id="IPR011554">
    <property type="entry name" value="HMG_CoA_synthase_prok"/>
</dbReference>
<sequence>MKIGIDKIGIHIPKYYLDIKDLAEKRGVDPNKYLIGLGLNKMSITCKSQDIVSMATMAADKILDEEDKKDIDMIIVGTETGVDQSKSSSAFMHSLLGINEFCRSIEIKQACYGATAALLLAKAHILENENSKVLVIATDIAKYGINTAGEATQGAGAVAMLITKNPRILEISNEKVSYTKDVMDFFRPNNSIYAIARGKLSTETYLDSLEKVYKEFERKYGKKDYSAICLHVPYPKLAFKGLKRIEKENLENKLQEAVKYNKEVGNIYTGSLFLSLVSLLDNVKFKEGDIIGLYSYGSGAVSEFFTMKIVEGYEKYLRREENKKLFENRIRLSVLEYETKFFEEVKEDIENENIEGEEIYLKGIFNNERKYERKI</sequence>
<name>A0ABT7HI39_9FUSO</name>
<dbReference type="PANTHER" id="PTHR43323:SF2">
    <property type="entry name" value="HYDROXYMETHYLGLUTARYL-COA SYNTHASE"/>
    <property type="match status" value="1"/>
</dbReference>
<dbReference type="InterPro" id="IPR016039">
    <property type="entry name" value="Thiolase-like"/>
</dbReference>
<dbReference type="Gene3D" id="3.40.47.10">
    <property type="match status" value="2"/>
</dbReference>
<protein>
    <submittedName>
        <fullName evidence="5">Hydroxymethylglutaryl-CoA synthase</fullName>
        <ecNumber evidence="5">2.3.3.10</ecNumber>
    </submittedName>
</protein>
<dbReference type="Pfam" id="PF01154">
    <property type="entry name" value="HMG_CoA_synt_N"/>
    <property type="match status" value="1"/>
</dbReference>
<comment type="similarity">
    <text evidence="1">Belongs to the thiolase-like superfamily. HMG-CoA synthase family.</text>
</comment>
<reference evidence="5 6" key="1">
    <citation type="submission" date="2023-06" db="EMBL/GenBank/DDBJ databases">
        <title>Antibody response to the Sneathia vaginalis cytopathogenic toxin A during pregnancy.</title>
        <authorList>
            <person name="Mccoy Z.T."/>
            <person name="Serrano M.G."/>
            <person name="Spaine K."/>
            <person name="Edwards D.J."/>
            <person name="Buck G.A."/>
            <person name="Jefferson K."/>
        </authorList>
    </citation>
    <scope>NUCLEOTIDE SEQUENCE [LARGE SCALE GENOMIC DNA]</scope>
    <source>
        <strain evidence="5 6">CCUG 42621</strain>
    </source>
</reference>
<dbReference type="RefSeq" id="WP_277285018.1">
    <property type="nucleotide sequence ID" value="NZ_CAMYCH010000008.1"/>
</dbReference>
<evidence type="ECO:0000259" key="3">
    <source>
        <dbReference type="Pfam" id="PF01154"/>
    </source>
</evidence>
<dbReference type="NCBIfam" id="TIGR01835">
    <property type="entry name" value="HMG-CoA-S_prok"/>
    <property type="match status" value="1"/>
</dbReference>
<feature type="domain" description="Hydroxymethylglutaryl-coenzyme A synthase N-terminal" evidence="3">
    <location>
        <begin position="2"/>
        <end position="164"/>
    </location>
</feature>
<proteinExistence type="inferred from homology"/>
<organism evidence="5 6">
    <name type="scientific">Sneathia sanguinegens</name>
    <dbReference type="NCBI Taxonomy" id="40543"/>
    <lineage>
        <taxon>Bacteria</taxon>
        <taxon>Fusobacteriati</taxon>
        <taxon>Fusobacteriota</taxon>
        <taxon>Fusobacteriia</taxon>
        <taxon>Fusobacteriales</taxon>
        <taxon>Leptotrichiaceae</taxon>
        <taxon>Sneathia</taxon>
    </lineage>
</organism>
<dbReference type="Proteomes" id="UP001225134">
    <property type="component" value="Unassembled WGS sequence"/>
</dbReference>
<gene>
    <name evidence="5" type="ORF">QQA45_01415</name>
</gene>
<evidence type="ECO:0000256" key="1">
    <source>
        <dbReference type="ARBA" id="ARBA00007061"/>
    </source>
</evidence>